<feature type="region of interest" description="Disordered" evidence="1">
    <location>
        <begin position="1"/>
        <end position="23"/>
    </location>
</feature>
<reference evidence="3" key="1">
    <citation type="submission" date="2020-11" db="EMBL/GenBank/DDBJ databases">
        <authorList>
            <consortium name="DOE Joint Genome Institute"/>
            <person name="Ahrendt S."/>
            <person name="Riley R."/>
            <person name="Andreopoulos W."/>
            <person name="Labutti K."/>
            <person name="Pangilinan J."/>
            <person name="Ruiz-Duenas F.J."/>
            <person name="Barrasa J.M."/>
            <person name="Sanchez-Garcia M."/>
            <person name="Camarero S."/>
            <person name="Miyauchi S."/>
            <person name="Serrano A."/>
            <person name="Linde D."/>
            <person name="Babiker R."/>
            <person name="Drula E."/>
            <person name="Ayuso-Fernandez I."/>
            <person name="Pacheco R."/>
            <person name="Padilla G."/>
            <person name="Ferreira P."/>
            <person name="Barriuso J."/>
            <person name="Kellner H."/>
            <person name="Castanera R."/>
            <person name="Alfaro M."/>
            <person name="Ramirez L."/>
            <person name="Pisabarro A.G."/>
            <person name="Kuo A."/>
            <person name="Tritt A."/>
            <person name="Lipzen A."/>
            <person name="He G."/>
            <person name="Yan M."/>
            <person name="Ng V."/>
            <person name="Cullen D."/>
            <person name="Martin F."/>
            <person name="Rosso M.-N."/>
            <person name="Henrissat B."/>
            <person name="Hibbett D."/>
            <person name="Martinez A.T."/>
            <person name="Grigoriev I.V."/>
        </authorList>
    </citation>
    <scope>NUCLEOTIDE SEQUENCE</scope>
    <source>
        <strain evidence="3">ATCC 90797</strain>
    </source>
</reference>
<feature type="transmembrane region" description="Helical" evidence="2">
    <location>
        <begin position="235"/>
        <end position="255"/>
    </location>
</feature>
<evidence type="ECO:0000256" key="2">
    <source>
        <dbReference type="SAM" id="Phobius"/>
    </source>
</evidence>
<sequence>MQRATEQEEGPYMDSFATGTTKADLPQSHLGDVGLQHKGEASCTMASTDQGTPHEFSLDYALPSLVGSLQRSWTTTFQSGAVVVRRNSDIMANTELTGPLSRRDKSALLAANAINLLILFKDKDNFSDIPAGVCPPSLLILAYISVVTNTCATVTAMVVTDMISDLDYKSSCEPCRSKRRATTNSKGPLARLAGTVSHFSVRFGLLCPPQHAVILLQGSQFMGTIDSPADTAFQILAYISLILNSSASTASIVLIDRIGELDFNSSTRPMESLPTAGWVNANAKSLLRLYGAGRSWMYVFYHWFASMLVGIPSFWAALVLMTWVHTNAAVSITVGIFPPRRHIVASTEQA</sequence>
<evidence type="ECO:0000313" key="4">
    <source>
        <dbReference type="Proteomes" id="UP000807025"/>
    </source>
</evidence>
<gene>
    <name evidence="3" type="ORF">BDN71DRAFT_1513524</name>
</gene>
<feature type="transmembrane region" description="Helical" evidence="2">
    <location>
        <begin position="298"/>
        <end position="324"/>
    </location>
</feature>
<keyword evidence="4" id="KW-1185">Reference proteome</keyword>
<protein>
    <submittedName>
        <fullName evidence="3">Uncharacterized protein</fullName>
    </submittedName>
</protein>
<dbReference type="OrthoDB" id="3225366at2759"/>
<accession>A0A9P5ZH12</accession>
<dbReference type="EMBL" id="MU154742">
    <property type="protein sequence ID" value="KAF9487908.1"/>
    <property type="molecule type" value="Genomic_DNA"/>
</dbReference>
<keyword evidence="2" id="KW-0812">Transmembrane</keyword>
<evidence type="ECO:0000256" key="1">
    <source>
        <dbReference type="SAM" id="MobiDB-lite"/>
    </source>
</evidence>
<name>A0A9P5ZH12_PLEER</name>
<keyword evidence="2" id="KW-1133">Transmembrane helix</keyword>
<keyword evidence="2" id="KW-0472">Membrane</keyword>
<evidence type="ECO:0000313" key="3">
    <source>
        <dbReference type="EMBL" id="KAF9487908.1"/>
    </source>
</evidence>
<organism evidence="3 4">
    <name type="scientific">Pleurotus eryngii</name>
    <name type="common">Boletus of the steppes</name>
    <dbReference type="NCBI Taxonomy" id="5323"/>
    <lineage>
        <taxon>Eukaryota</taxon>
        <taxon>Fungi</taxon>
        <taxon>Dikarya</taxon>
        <taxon>Basidiomycota</taxon>
        <taxon>Agaricomycotina</taxon>
        <taxon>Agaricomycetes</taxon>
        <taxon>Agaricomycetidae</taxon>
        <taxon>Agaricales</taxon>
        <taxon>Pleurotineae</taxon>
        <taxon>Pleurotaceae</taxon>
        <taxon>Pleurotus</taxon>
    </lineage>
</organism>
<dbReference type="AlphaFoldDB" id="A0A9P5ZH12"/>
<dbReference type="Proteomes" id="UP000807025">
    <property type="component" value="Unassembled WGS sequence"/>
</dbReference>
<comment type="caution">
    <text evidence="3">The sequence shown here is derived from an EMBL/GenBank/DDBJ whole genome shotgun (WGS) entry which is preliminary data.</text>
</comment>
<proteinExistence type="predicted"/>